<dbReference type="KEGG" id="aal:EP13_18085"/>
<dbReference type="eggNOG" id="COG4774">
    <property type="taxonomic scope" value="Bacteria"/>
</dbReference>
<comment type="subcellular location">
    <subcellularLocation>
        <location evidence="1 11">Cell outer membrane</location>
        <topology evidence="1 11">Multi-pass membrane protein</topology>
    </subcellularLocation>
</comment>
<keyword evidence="17" id="KW-1185">Reference proteome</keyword>
<keyword evidence="10 11" id="KW-0998">Cell outer membrane</keyword>
<dbReference type="AlphaFoldDB" id="A0A075P430"/>
<dbReference type="Gene3D" id="2.40.170.20">
    <property type="entry name" value="TonB-dependent receptor, beta-barrel domain"/>
    <property type="match status" value="1"/>
</dbReference>
<evidence type="ECO:0000256" key="7">
    <source>
        <dbReference type="ARBA" id="ARBA00023065"/>
    </source>
</evidence>
<keyword evidence="8 12" id="KW-0798">TonB box</keyword>
<evidence type="ECO:0000256" key="6">
    <source>
        <dbReference type="ARBA" id="ARBA00023004"/>
    </source>
</evidence>
<evidence type="ECO:0000256" key="9">
    <source>
        <dbReference type="ARBA" id="ARBA00023136"/>
    </source>
</evidence>
<reference evidence="16 17" key="1">
    <citation type="submission" date="2014-06" db="EMBL/GenBank/DDBJ databases">
        <title>Genomes of Alteromonas australica, a world apart.</title>
        <authorList>
            <person name="Gonzaga A."/>
            <person name="Lopez-Perez M."/>
            <person name="Rodriguez-Valera F."/>
        </authorList>
    </citation>
    <scope>NUCLEOTIDE SEQUENCE [LARGE SCALE GENOMIC DNA]</scope>
    <source>
        <strain evidence="16 17">H 17</strain>
    </source>
</reference>
<evidence type="ECO:0000259" key="14">
    <source>
        <dbReference type="Pfam" id="PF00593"/>
    </source>
</evidence>
<dbReference type="EMBL" id="CP008849">
    <property type="protein sequence ID" value="AIG00434.1"/>
    <property type="molecule type" value="Genomic_DNA"/>
</dbReference>
<feature type="chain" id="PRO_5001708064" evidence="13">
    <location>
        <begin position="29"/>
        <end position="806"/>
    </location>
</feature>
<name>A0A075P430_9ALTE</name>
<organism evidence="16 17">
    <name type="scientific">Alteromonas australica</name>
    <dbReference type="NCBI Taxonomy" id="589873"/>
    <lineage>
        <taxon>Bacteria</taxon>
        <taxon>Pseudomonadati</taxon>
        <taxon>Pseudomonadota</taxon>
        <taxon>Gammaproteobacteria</taxon>
        <taxon>Alteromonadales</taxon>
        <taxon>Alteromonadaceae</taxon>
        <taxon>Alteromonas/Salinimonas group</taxon>
        <taxon>Alteromonas</taxon>
    </lineage>
</organism>
<dbReference type="RefSeq" id="WP_044058428.1">
    <property type="nucleotide sequence ID" value="NZ_CBCSKJ010000004.1"/>
</dbReference>
<keyword evidence="6" id="KW-0408">Iron</keyword>
<proteinExistence type="inferred from homology"/>
<dbReference type="Proteomes" id="UP000056090">
    <property type="component" value="Chromosome"/>
</dbReference>
<dbReference type="GO" id="GO:0009279">
    <property type="term" value="C:cell outer membrane"/>
    <property type="evidence" value="ECO:0007669"/>
    <property type="project" value="UniProtKB-SubCell"/>
</dbReference>
<dbReference type="InterPro" id="IPR039426">
    <property type="entry name" value="TonB-dep_rcpt-like"/>
</dbReference>
<evidence type="ECO:0000256" key="4">
    <source>
        <dbReference type="ARBA" id="ARBA00022496"/>
    </source>
</evidence>
<dbReference type="InterPro" id="IPR012910">
    <property type="entry name" value="Plug_dom"/>
</dbReference>
<evidence type="ECO:0000313" key="16">
    <source>
        <dbReference type="EMBL" id="AIG00434.1"/>
    </source>
</evidence>
<evidence type="ECO:0000313" key="17">
    <source>
        <dbReference type="Proteomes" id="UP000056090"/>
    </source>
</evidence>
<protein>
    <submittedName>
        <fullName evidence="16">Ligand-gated channel</fullName>
    </submittedName>
</protein>
<dbReference type="PROSITE" id="PS52016">
    <property type="entry name" value="TONB_DEPENDENT_REC_3"/>
    <property type="match status" value="1"/>
</dbReference>
<dbReference type="GO" id="GO:0006826">
    <property type="term" value="P:iron ion transport"/>
    <property type="evidence" value="ECO:0007669"/>
    <property type="project" value="UniProtKB-KW"/>
</dbReference>
<feature type="domain" description="TonB-dependent receptor plug" evidence="15">
    <location>
        <begin position="57"/>
        <end position="165"/>
    </location>
</feature>
<dbReference type="CDD" id="cd01347">
    <property type="entry name" value="ligand_gated_channel"/>
    <property type="match status" value="1"/>
</dbReference>
<dbReference type="PANTHER" id="PTHR32552:SF81">
    <property type="entry name" value="TONB-DEPENDENT OUTER MEMBRANE RECEPTOR"/>
    <property type="match status" value="1"/>
</dbReference>
<dbReference type="GeneID" id="78256788"/>
<accession>A0A075P430</accession>
<evidence type="ECO:0000256" key="12">
    <source>
        <dbReference type="RuleBase" id="RU003357"/>
    </source>
</evidence>
<keyword evidence="3 11" id="KW-1134">Transmembrane beta strand</keyword>
<keyword evidence="5 11" id="KW-0812">Transmembrane</keyword>
<evidence type="ECO:0000259" key="15">
    <source>
        <dbReference type="Pfam" id="PF07715"/>
    </source>
</evidence>
<evidence type="ECO:0000256" key="11">
    <source>
        <dbReference type="PROSITE-ProRule" id="PRU01360"/>
    </source>
</evidence>
<dbReference type="SUPFAM" id="SSF56935">
    <property type="entry name" value="Porins"/>
    <property type="match status" value="1"/>
</dbReference>
<keyword evidence="2 11" id="KW-0813">Transport</keyword>
<evidence type="ECO:0000256" key="10">
    <source>
        <dbReference type="ARBA" id="ARBA00023237"/>
    </source>
</evidence>
<keyword evidence="4" id="KW-0410">Iron transport</keyword>
<evidence type="ECO:0000256" key="5">
    <source>
        <dbReference type="ARBA" id="ARBA00022692"/>
    </source>
</evidence>
<dbReference type="InterPro" id="IPR000531">
    <property type="entry name" value="Beta-barrel_TonB"/>
</dbReference>
<feature type="signal peptide" evidence="13">
    <location>
        <begin position="1"/>
        <end position="28"/>
    </location>
</feature>
<dbReference type="PANTHER" id="PTHR32552">
    <property type="entry name" value="FERRICHROME IRON RECEPTOR-RELATED"/>
    <property type="match status" value="1"/>
</dbReference>
<keyword evidence="7" id="KW-0406">Ion transport</keyword>
<sequence length="806" mass="88090">MNTKRSIISKAVTLAMTSGLLVSAHTYAQEAEPAQAPDDDKSFEQIVVTSQKRVQSISDVPVAVSVLRGDQIESAFANNVENLQALVPSVSFRKGTTTRNSALTVRGIGTISFSIAAEPSVATVVDGVVLGRSGQAFADLYDVDRIEVLRGPQGTLFGKNASAGVVNITTKDPTQELTGSLSTEFYQDNEYRMKGTVSGGLTDELSASLTVFQGKFDGYIKNVYNNEMVNGYDREGARAVVLYEPADDLTVKFISEFYSADDDCCADLEGLPSGRNPDSEAAPNSDGIVDGVADIDLDQRQIDHDFESRTIDDHAAFSVQVDKTVGDYTYTSITAQRSWENTEYREGDFTSIAGDSNEPVFGAPFQLHDVGPQEWSQFSQEFRVASNLSGPFNFLAGLFYWNMDSERSFTRDASCQNNAGQLDAALTNYAENNLSGDDLTTALSDLGAYADSLGVSCNANDIVSATAYMSTEFNNWALYGDGTYDLSDDMRLIFGLRYTDDEVSYTHRRVNNDEYGRTGVGVRPATLDTDAAGSVDETNLSGRVGIQYDIAKGQMIYGTYSQGYKGPGFNVYYNFNPENDGRPIGAEESDAYEIGYKYASRDLLLNVAVFSTDIEGFQANNFDCSDGACITRLTNAGNVTTQGVELDFMYNATDNLTLIGGVAYTKAEIDEFNCPAEVDADACTDRSGLDVPFSPDLKYSLSAEYIMETEYGFDIYYNASYIYTDEQYSDLPGNTGEFNAASLLPDYTMVNASVGMSFKDDAFRVSLIAKNLLDESYATTYSGDNFRYQIPRDADRYFGVAFKAQF</sequence>
<evidence type="ECO:0000256" key="1">
    <source>
        <dbReference type="ARBA" id="ARBA00004571"/>
    </source>
</evidence>
<keyword evidence="9 11" id="KW-0472">Membrane</keyword>
<comment type="similarity">
    <text evidence="11 12">Belongs to the TonB-dependent receptor family.</text>
</comment>
<gene>
    <name evidence="16" type="ORF">EP13_18085</name>
</gene>
<dbReference type="InterPro" id="IPR036942">
    <property type="entry name" value="Beta-barrel_TonB_sf"/>
</dbReference>
<evidence type="ECO:0000256" key="13">
    <source>
        <dbReference type="SAM" id="SignalP"/>
    </source>
</evidence>
<dbReference type="Pfam" id="PF07715">
    <property type="entry name" value="Plug"/>
    <property type="match status" value="1"/>
</dbReference>
<keyword evidence="13" id="KW-0732">Signal</keyword>
<dbReference type="Pfam" id="PF00593">
    <property type="entry name" value="TonB_dep_Rec_b-barrel"/>
    <property type="match status" value="1"/>
</dbReference>
<feature type="domain" description="TonB-dependent receptor-like beta-barrel" evidence="14">
    <location>
        <begin position="311"/>
        <end position="772"/>
    </location>
</feature>
<evidence type="ECO:0000256" key="8">
    <source>
        <dbReference type="ARBA" id="ARBA00023077"/>
    </source>
</evidence>
<evidence type="ECO:0000256" key="2">
    <source>
        <dbReference type="ARBA" id="ARBA00022448"/>
    </source>
</evidence>
<evidence type="ECO:0000256" key="3">
    <source>
        <dbReference type="ARBA" id="ARBA00022452"/>
    </source>
</evidence>